<feature type="compositionally biased region" description="Basic and acidic residues" evidence="1">
    <location>
        <begin position="62"/>
        <end position="105"/>
    </location>
</feature>
<dbReference type="Proteomes" id="UP000515976">
    <property type="component" value="Chromosome"/>
</dbReference>
<evidence type="ECO:0000259" key="2">
    <source>
        <dbReference type="SMART" id="SM00834"/>
    </source>
</evidence>
<accession>A0A7G9R0L4</accession>
<organism evidence="3 4">
    <name type="scientific">Phycicoccus endophyticus</name>
    <dbReference type="NCBI Taxonomy" id="1690220"/>
    <lineage>
        <taxon>Bacteria</taxon>
        <taxon>Bacillati</taxon>
        <taxon>Actinomycetota</taxon>
        <taxon>Actinomycetes</taxon>
        <taxon>Micrococcales</taxon>
        <taxon>Intrasporangiaceae</taxon>
        <taxon>Phycicoccus</taxon>
    </lineage>
</organism>
<proteinExistence type="predicted"/>
<evidence type="ECO:0000256" key="1">
    <source>
        <dbReference type="SAM" id="MobiDB-lite"/>
    </source>
</evidence>
<evidence type="ECO:0000313" key="3">
    <source>
        <dbReference type="EMBL" id="QNN49139.1"/>
    </source>
</evidence>
<dbReference type="KEGG" id="pei:H9L10_13020"/>
<dbReference type="InterPro" id="IPR013429">
    <property type="entry name" value="Regulatory_FmdB_Zinc_ribbon"/>
</dbReference>
<feature type="domain" description="Putative regulatory protein FmdB zinc ribbon" evidence="2">
    <location>
        <begin position="1"/>
        <end position="39"/>
    </location>
</feature>
<feature type="compositionally biased region" description="Basic residues" evidence="1">
    <location>
        <begin position="119"/>
        <end position="133"/>
    </location>
</feature>
<dbReference type="SMART" id="SM00834">
    <property type="entry name" value="CxxC_CXXC_SSSS"/>
    <property type="match status" value="1"/>
</dbReference>
<feature type="compositionally biased region" description="Gly residues" evidence="1">
    <location>
        <begin position="134"/>
        <end position="144"/>
    </location>
</feature>
<dbReference type="RefSeq" id="WP_166101087.1">
    <property type="nucleotide sequence ID" value="NZ_BMMY01000006.1"/>
</dbReference>
<gene>
    <name evidence="3" type="ORF">H9L10_13020</name>
</gene>
<dbReference type="AlphaFoldDB" id="A0A7G9R0L4"/>
<keyword evidence="4" id="KW-1185">Reference proteome</keyword>
<evidence type="ECO:0000313" key="4">
    <source>
        <dbReference type="Proteomes" id="UP000515976"/>
    </source>
</evidence>
<name>A0A7G9R0L4_9MICO</name>
<protein>
    <submittedName>
        <fullName evidence="3">Zinc ribbon domain-containing protein</fullName>
    </submittedName>
</protein>
<dbReference type="EMBL" id="CP060712">
    <property type="protein sequence ID" value="QNN49139.1"/>
    <property type="molecule type" value="Genomic_DNA"/>
</dbReference>
<reference evidence="3 4" key="1">
    <citation type="submission" date="2020-08" db="EMBL/GenBank/DDBJ databases">
        <title>Genome sequence of Phycicoccus endophyticus JCM 31784T.</title>
        <authorList>
            <person name="Hyun D.-W."/>
            <person name="Bae J.-W."/>
        </authorList>
    </citation>
    <scope>NUCLEOTIDE SEQUENCE [LARGE SCALE GENOMIC DNA]</scope>
    <source>
        <strain evidence="3 4">JCM 31784</strain>
    </source>
</reference>
<sequence length="144" mass="15301">MPTYLISCPERHRHEVLQPMAAPLPPCPSCGGATHRVPAAVGLSGIAGLPPRPEQMPQTWRGTHEGNREYLGELRRTAEARRRVEERHPEVAGDTRPIIAHEGRYEGAPLRAGEPVGHGHTHGHTHGHGHSHGHGGAGGSPAGG</sequence>
<feature type="region of interest" description="Disordered" evidence="1">
    <location>
        <begin position="44"/>
        <end position="144"/>
    </location>
</feature>